<dbReference type="InterPro" id="IPR009057">
    <property type="entry name" value="Homeodomain-like_sf"/>
</dbReference>
<dbReference type="AlphaFoldDB" id="A0A6V7UXT2"/>
<dbReference type="Gene3D" id="1.10.10.10">
    <property type="entry name" value="Winged helix-like DNA-binding domain superfamily/Winged helix DNA-binding domain"/>
    <property type="match status" value="1"/>
</dbReference>
<dbReference type="Proteomes" id="UP000580250">
    <property type="component" value="Unassembled WGS sequence"/>
</dbReference>
<evidence type="ECO:0000313" key="2">
    <source>
        <dbReference type="EMBL" id="CAD2167397.1"/>
    </source>
</evidence>
<comment type="subcellular location">
    <subcellularLocation>
        <location evidence="1">Nucleus</location>
    </subcellularLocation>
</comment>
<reference evidence="2 3" key="1">
    <citation type="submission" date="2020-08" db="EMBL/GenBank/DDBJ databases">
        <authorList>
            <person name="Koutsovoulos G."/>
            <person name="Danchin GJ E."/>
        </authorList>
    </citation>
    <scope>NUCLEOTIDE SEQUENCE [LARGE SCALE GENOMIC DNA]</scope>
</reference>
<proteinExistence type="predicted"/>
<comment type="caution">
    <text evidence="2">The sequence shown here is derived from an EMBL/GenBank/DDBJ whole genome shotgun (WGS) entry which is preliminary data.</text>
</comment>
<dbReference type="InterPro" id="IPR036388">
    <property type="entry name" value="WH-like_DNA-bd_sf"/>
</dbReference>
<sequence>MPKNKIIATPIKNAIVSACRSGRRANAVALDFNLSKSTVSKIIKLHRDCGDLHRNSSRGKKIEITGMV</sequence>
<organism evidence="2 3">
    <name type="scientific">Meloidogyne enterolobii</name>
    <name type="common">Root-knot nematode worm</name>
    <name type="synonym">Meloidogyne mayaguensis</name>
    <dbReference type="NCBI Taxonomy" id="390850"/>
    <lineage>
        <taxon>Eukaryota</taxon>
        <taxon>Metazoa</taxon>
        <taxon>Ecdysozoa</taxon>
        <taxon>Nematoda</taxon>
        <taxon>Chromadorea</taxon>
        <taxon>Rhabditida</taxon>
        <taxon>Tylenchina</taxon>
        <taxon>Tylenchomorpha</taxon>
        <taxon>Tylenchoidea</taxon>
        <taxon>Meloidogynidae</taxon>
        <taxon>Meloidogyninae</taxon>
        <taxon>Meloidogyne</taxon>
    </lineage>
</organism>
<accession>A0A6V7UXT2</accession>
<dbReference type="GO" id="GO:0005634">
    <property type="term" value="C:nucleus"/>
    <property type="evidence" value="ECO:0007669"/>
    <property type="project" value="UniProtKB-SubCell"/>
</dbReference>
<evidence type="ECO:0000313" key="3">
    <source>
        <dbReference type="Proteomes" id="UP000580250"/>
    </source>
</evidence>
<protein>
    <submittedName>
        <fullName evidence="2">Uncharacterized protein</fullName>
    </submittedName>
</protein>
<gene>
    <name evidence="2" type="ORF">MENT_LOCUS18682</name>
</gene>
<dbReference type="SUPFAM" id="SSF46689">
    <property type="entry name" value="Homeodomain-like"/>
    <property type="match status" value="1"/>
</dbReference>
<name>A0A6V7UXT2_MELEN</name>
<dbReference type="EMBL" id="CAJEWN010000127">
    <property type="protein sequence ID" value="CAD2167397.1"/>
    <property type="molecule type" value="Genomic_DNA"/>
</dbReference>
<evidence type="ECO:0000256" key="1">
    <source>
        <dbReference type="ARBA" id="ARBA00004123"/>
    </source>
</evidence>